<keyword evidence="9" id="KW-1185">Reference proteome</keyword>
<accession>A0AAV4XDK8</accession>
<comment type="function">
    <text evidence="7">Choline transporter.</text>
</comment>
<evidence type="ECO:0000256" key="7">
    <source>
        <dbReference type="RuleBase" id="RU368066"/>
    </source>
</evidence>
<reference evidence="8 9" key="1">
    <citation type="submission" date="2021-06" db="EMBL/GenBank/DDBJ databases">
        <title>Caerostris extrusa draft genome.</title>
        <authorList>
            <person name="Kono N."/>
            <person name="Arakawa K."/>
        </authorList>
    </citation>
    <scope>NUCLEOTIDE SEQUENCE [LARGE SCALE GENOMIC DNA]</scope>
</reference>
<feature type="transmembrane region" description="Helical" evidence="7">
    <location>
        <begin position="653"/>
        <end position="682"/>
    </location>
</feature>
<name>A0AAV4XDK8_CAEEX</name>
<feature type="transmembrane region" description="Helical" evidence="7">
    <location>
        <begin position="73"/>
        <end position="94"/>
    </location>
</feature>
<feature type="transmembrane region" description="Helical" evidence="7">
    <location>
        <begin position="281"/>
        <end position="299"/>
    </location>
</feature>
<evidence type="ECO:0000256" key="3">
    <source>
        <dbReference type="ARBA" id="ARBA00022692"/>
    </source>
</evidence>
<evidence type="ECO:0000313" key="9">
    <source>
        <dbReference type="Proteomes" id="UP001054945"/>
    </source>
</evidence>
<dbReference type="PANTHER" id="PTHR12385">
    <property type="entry name" value="CHOLINE TRANSPORTER-LIKE (SLC FAMILY 44)"/>
    <property type="match status" value="1"/>
</dbReference>
<sequence>MKSSETPMAEESPDPKNTIGFQYFGHGPEKCCRWAALVGHLSNVMFVCLYVCEQLTYDANFNGPIKHRSCTDILCLFLFAAFIAGWIVVAFFAFREGNPKVLVYPTDSQGNICGVGELEDKPFLFFFDLIKCASPSVIFTGCPTPQVCVQHCPNETFYANENLPNANEIKSKLICKYDVKKEEKDLKTLLNDGHCAKLYLKSKPKGDISIDFQHQTYKISMYCSGLHSIPSILDMKADGGIKNDNDQVLPVTVEESQLAKFLSLTEMGEKVFSDFKTSWEYLLAGLFLAMLLLVFACYYSTTKYIELKNVPGSDEKFKITLNLKSYLALRDTWLWFAIISGIVFGILFLIILFLRKRIHIAIALIKQASRAVGSMPSTLMFPIFPYLLMLIFFIFWTAVALYIASSGKASFVLADVPADSKLKNGTTCNPNKYNATGDGIKCLFQTYGLKDNLFTSQFYNLFGLFWGLFFSVGIGQVALSGAFASYYWTKDKTRDIPTCAIGSGLYRCMRYHMGSVAFGSLLIATVRMIRVMLEYIDKKLKKYDNQITKAIICCLKCCFWCLENVLRFISKNAYIMIAIYGKNFCSSARHAFKLLMRNIIRVVVLDKLTDFLLFMGKLVVVAFSAGVSFYFFATEQKILRGIPPMNYNLLPPIVITLGAYLIASGFFSVYGMAVDTLFLCFLEDCERNDGSAEKPYFMSKDLMKILHKKNKFRNLSPPSSPK</sequence>
<evidence type="ECO:0000256" key="6">
    <source>
        <dbReference type="ARBA" id="ARBA00023180"/>
    </source>
</evidence>
<dbReference type="GO" id="GO:0022857">
    <property type="term" value="F:transmembrane transporter activity"/>
    <property type="evidence" value="ECO:0007669"/>
    <property type="project" value="UniProtKB-UniRule"/>
</dbReference>
<keyword evidence="5 7" id="KW-0472">Membrane</keyword>
<dbReference type="Pfam" id="PF04515">
    <property type="entry name" value="Choline_transpo"/>
    <property type="match status" value="1"/>
</dbReference>
<gene>
    <name evidence="8" type="primary">SLC44A4</name>
    <name evidence="8" type="ORF">CEXT_316191</name>
</gene>
<protein>
    <recommendedName>
        <fullName evidence="7">Choline transporter-like protein</fullName>
    </recommendedName>
</protein>
<evidence type="ECO:0000313" key="8">
    <source>
        <dbReference type="EMBL" id="GIY91908.1"/>
    </source>
</evidence>
<evidence type="ECO:0000256" key="4">
    <source>
        <dbReference type="ARBA" id="ARBA00022989"/>
    </source>
</evidence>
<keyword evidence="6" id="KW-0325">Glycoprotein</keyword>
<dbReference type="Proteomes" id="UP001054945">
    <property type="component" value="Unassembled WGS sequence"/>
</dbReference>
<comment type="subcellular location">
    <subcellularLocation>
        <location evidence="7">Cell membrane</location>
        <topology evidence="7">Multi-pass membrane protein</topology>
    </subcellularLocation>
    <subcellularLocation>
        <location evidence="1">Membrane</location>
        <topology evidence="1">Multi-pass membrane protein</topology>
    </subcellularLocation>
</comment>
<dbReference type="AlphaFoldDB" id="A0AAV4XDK8"/>
<comment type="caution">
    <text evidence="8">The sequence shown here is derived from an EMBL/GenBank/DDBJ whole genome shotgun (WGS) entry which is preliminary data.</text>
</comment>
<keyword evidence="4 7" id="KW-1133">Transmembrane helix</keyword>
<evidence type="ECO:0000256" key="2">
    <source>
        <dbReference type="ARBA" id="ARBA00007168"/>
    </source>
</evidence>
<dbReference type="GO" id="GO:0005886">
    <property type="term" value="C:plasma membrane"/>
    <property type="evidence" value="ECO:0007669"/>
    <property type="project" value="UniProtKB-SubCell"/>
</dbReference>
<organism evidence="8 9">
    <name type="scientific">Caerostris extrusa</name>
    <name type="common">Bark spider</name>
    <name type="synonym">Caerostris bankana</name>
    <dbReference type="NCBI Taxonomy" id="172846"/>
    <lineage>
        <taxon>Eukaryota</taxon>
        <taxon>Metazoa</taxon>
        <taxon>Ecdysozoa</taxon>
        <taxon>Arthropoda</taxon>
        <taxon>Chelicerata</taxon>
        <taxon>Arachnida</taxon>
        <taxon>Araneae</taxon>
        <taxon>Araneomorphae</taxon>
        <taxon>Entelegynae</taxon>
        <taxon>Araneoidea</taxon>
        <taxon>Araneidae</taxon>
        <taxon>Caerostris</taxon>
    </lineage>
</organism>
<keyword evidence="3 7" id="KW-0812">Transmembrane</keyword>
<feature type="transmembrane region" description="Helical" evidence="7">
    <location>
        <begin position="611"/>
        <end position="633"/>
    </location>
</feature>
<feature type="transmembrane region" description="Helical" evidence="7">
    <location>
        <begin position="511"/>
        <end position="533"/>
    </location>
</feature>
<feature type="transmembrane region" description="Helical" evidence="7">
    <location>
        <begin position="458"/>
        <end position="488"/>
    </location>
</feature>
<feature type="transmembrane region" description="Helical" evidence="7">
    <location>
        <begin position="383"/>
        <end position="404"/>
    </location>
</feature>
<evidence type="ECO:0000256" key="5">
    <source>
        <dbReference type="ARBA" id="ARBA00023136"/>
    </source>
</evidence>
<dbReference type="InterPro" id="IPR007603">
    <property type="entry name" value="Choline_transptr-like"/>
</dbReference>
<dbReference type="EMBL" id="BPLR01017472">
    <property type="protein sequence ID" value="GIY91908.1"/>
    <property type="molecule type" value="Genomic_DNA"/>
</dbReference>
<feature type="transmembrane region" description="Helical" evidence="7">
    <location>
        <begin position="333"/>
        <end position="354"/>
    </location>
</feature>
<proteinExistence type="inferred from homology"/>
<dbReference type="PANTHER" id="PTHR12385:SF14">
    <property type="entry name" value="CHOLINE TRANSPORTER-LIKE 2"/>
    <property type="match status" value="1"/>
</dbReference>
<evidence type="ECO:0000256" key="1">
    <source>
        <dbReference type="ARBA" id="ARBA00004141"/>
    </source>
</evidence>
<comment type="similarity">
    <text evidence="2 7">Belongs to the CTL (choline transporter-like) family.</text>
</comment>